<evidence type="ECO:0000256" key="5">
    <source>
        <dbReference type="ARBA" id="ARBA00022801"/>
    </source>
</evidence>
<dbReference type="Proteomes" id="UP000616837">
    <property type="component" value="Unassembled WGS sequence"/>
</dbReference>
<proteinExistence type="predicted"/>
<comment type="caution">
    <text evidence="9">The sequence shown here is derived from an EMBL/GenBank/DDBJ whole genome shotgun (WGS) entry which is preliminary data.</text>
</comment>
<feature type="transmembrane region" description="Helical" evidence="8">
    <location>
        <begin position="63"/>
        <end position="84"/>
    </location>
</feature>
<keyword evidence="6 8" id="KW-1133">Transmembrane helix</keyword>
<feature type="transmembrane region" description="Helical" evidence="8">
    <location>
        <begin position="123"/>
        <end position="149"/>
    </location>
</feature>
<dbReference type="NCBIfam" id="TIGR03110">
    <property type="entry name" value="exosort_Gpos"/>
    <property type="match status" value="1"/>
</dbReference>
<organism evidence="9 10">
    <name type="scientific">Limosilactobacillus avistercoris</name>
    <dbReference type="NCBI Taxonomy" id="2762243"/>
    <lineage>
        <taxon>Bacteria</taxon>
        <taxon>Bacillati</taxon>
        <taxon>Bacillota</taxon>
        <taxon>Bacilli</taxon>
        <taxon>Lactobacillales</taxon>
        <taxon>Lactobacillaceae</taxon>
        <taxon>Limosilactobacillus</taxon>
    </lineage>
</organism>
<dbReference type="InterPro" id="IPR026392">
    <property type="entry name" value="Exo/Archaeosortase_dom"/>
</dbReference>
<feature type="transmembrane region" description="Helical" evidence="8">
    <location>
        <begin position="27"/>
        <end position="51"/>
    </location>
</feature>
<comment type="subcellular location">
    <subcellularLocation>
        <location evidence="1">Cell membrane</location>
        <topology evidence="1">Multi-pass membrane protein</topology>
    </subcellularLocation>
</comment>
<evidence type="ECO:0000256" key="8">
    <source>
        <dbReference type="SAM" id="Phobius"/>
    </source>
</evidence>
<gene>
    <name evidence="9" type="primary">xrtG</name>
    <name evidence="9" type="ORF">H9564_03140</name>
</gene>
<feature type="transmembrane region" description="Helical" evidence="8">
    <location>
        <begin position="5"/>
        <end position="21"/>
    </location>
</feature>
<evidence type="ECO:0000256" key="1">
    <source>
        <dbReference type="ARBA" id="ARBA00004651"/>
    </source>
</evidence>
<evidence type="ECO:0000256" key="2">
    <source>
        <dbReference type="ARBA" id="ARBA00022475"/>
    </source>
</evidence>
<evidence type="ECO:0000313" key="9">
    <source>
        <dbReference type="EMBL" id="MBD7894719.1"/>
    </source>
</evidence>
<reference evidence="9 10" key="1">
    <citation type="submission" date="2020-08" db="EMBL/GenBank/DDBJ databases">
        <title>A Genomic Blueprint of the Chicken Gut Microbiome.</title>
        <authorList>
            <person name="Gilroy R."/>
            <person name="Ravi A."/>
            <person name="Getino M."/>
            <person name="Pursley I."/>
            <person name="Horton D.L."/>
            <person name="Alikhan N.-F."/>
            <person name="Baker D."/>
            <person name="Gharbi K."/>
            <person name="Hall N."/>
            <person name="Watson M."/>
            <person name="Adriaenssens E.M."/>
            <person name="Foster-Nyarko E."/>
            <person name="Jarju S."/>
            <person name="Secka A."/>
            <person name="Antonio M."/>
            <person name="Oren A."/>
            <person name="Chaudhuri R."/>
            <person name="La Ragione R.M."/>
            <person name="Hildebrand F."/>
            <person name="Pallen M.J."/>
        </authorList>
    </citation>
    <scope>NUCLEOTIDE SEQUENCE [LARGE SCALE GENOMIC DNA]</scope>
    <source>
        <strain evidence="9 10">Sa3CUN2</strain>
    </source>
</reference>
<evidence type="ECO:0000313" key="10">
    <source>
        <dbReference type="Proteomes" id="UP000616837"/>
    </source>
</evidence>
<evidence type="ECO:0000256" key="7">
    <source>
        <dbReference type="ARBA" id="ARBA00023136"/>
    </source>
</evidence>
<keyword evidence="4 8" id="KW-0812">Transmembrane</keyword>
<dbReference type="RefSeq" id="WP_191684083.1">
    <property type="nucleotide sequence ID" value="NZ_JACSQW010000005.1"/>
</dbReference>
<evidence type="ECO:0000256" key="4">
    <source>
        <dbReference type="ARBA" id="ARBA00022692"/>
    </source>
</evidence>
<accession>A0ABR8PBP9</accession>
<evidence type="ECO:0000256" key="3">
    <source>
        <dbReference type="ARBA" id="ARBA00022670"/>
    </source>
</evidence>
<keyword evidence="7 8" id="KW-0472">Membrane</keyword>
<feature type="transmembrane region" description="Helical" evidence="8">
    <location>
        <begin position="90"/>
        <end position="116"/>
    </location>
</feature>
<keyword evidence="3" id="KW-0645">Protease</keyword>
<dbReference type="EMBL" id="JACSQW010000005">
    <property type="protein sequence ID" value="MBD7894719.1"/>
    <property type="molecule type" value="Genomic_DNA"/>
</dbReference>
<evidence type="ECO:0000256" key="6">
    <source>
        <dbReference type="ARBA" id="ARBA00022989"/>
    </source>
</evidence>
<keyword evidence="5" id="KW-0378">Hydrolase</keyword>
<dbReference type="NCBIfam" id="TIGR04178">
    <property type="entry name" value="exo_archaeo"/>
    <property type="match status" value="1"/>
</dbReference>
<dbReference type="InterPro" id="IPR017541">
    <property type="entry name" value="Exosort-XrtG"/>
</dbReference>
<keyword evidence="10" id="KW-1185">Reference proteome</keyword>
<keyword evidence="2" id="KW-1003">Cell membrane</keyword>
<protein>
    <submittedName>
        <fullName evidence="9">Exosortase family protein XrtG</fullName>
    </submittedName>
</protein>
<sequence>MLNIYLLIGIIIWVYLLTILKRANLDAFYFLVGSLGLFIVFSLLSHMYFIWLMSRTISGVLKVLSNVIPGFSISIPYNLILINLNKSTSIQLFITYECSGAIETFTFESLLIFFPIYSKKEKVIIGIAGALWIMIADIIRLLVIIFIVNTFGVKYLFLIHSIIGRLLFYVVVVILYYYVFTRTQIIRGWVKSI</sequence>
<feature type="transmembrane region" description="Helical" evidence="8">
    <location>
        <begin position="155"/>
        <end position="179"/>
    </location>
</feature>
<name>A0ABR8PBP9_9LACO</name>